<dbReference type="RefSeq" id="WP_006598468.1">
    <property type="nucleotide sequence ID" value="NZ_GL622359.1"/>
</dbReference>
<dbReference type="OrthoDB" id="9801213at2"/>
<evidence type="ECO:0000256" key="8">
    <source>
        <dbReference type="PIRNR" id="PIRNR000485"/>
    </source>
</evidence>
<reference evidence="12 13" key="1">
    <citation type="submission" date="2010-12" db="EMBL/GenBank/DDBJ databases">
        <authorList>
            <person name="Muzny D."/>
            <person name="Qin X."/>
            <person name="Deng J."/>
            <person name="Jiang H."/>
            <person name="Liu Y."/>
            <person name="Qu J."/>
            <person name="Song X.-Z."/>
            <person name="Zhang L."/>
            <person name="Thornton R."/>
            <person name="Coyle M."/>
            <person name="Francisco L."/>
            <person name="Jackson L."/>
            <person name="Javaid M."/>
            <person name="Korchina V."/>
            <person name="Kovar C."/>
            <person name="Mata R."/>
            <person name="Mathew T."/>
            <person name="Ngo R."/>
            <person name="Nguyen L."/>
            <person name="Nguyen N."/>
            <person name="Okwuonu G."/>
            <person name="Ongeri F."/>
            <person name="Pham C."/>
            <person name="Simmons D."/>
            <person name="Wilczek-Boney K."/>
            <person name="Hale W."/>
            <person name="Jakkamsetti A."/>
            <person name="Pham P."/>
            <person name="Ruth R."/>
            <person name="San Lucas F."/>
            <person name="Warren J."/>
            <person name="Zhang J."/>
            <person name="Zhao Z."/>
            <person name="Zhou C."/>
            <person name="Zhu D."/>
            <person name="Lee S."/>
            <person name="Bess C."/>
            <person name="Blankenburg K."/>
            <person name="Forbes L."/>
            <person name="Fu Q."/>
            <person name="Gubbala S."/>
            <person name="Hirani K."/>
            <person name="Jayaseelan J.C."/>
            <person name="Lara F."/>
            <person name="Munidasa M."/>
            <person name="Palculict T."/>
            <person name="Patil S."/>
            <person name="Pu L.-L."/>
            <person name="Saada N."/>
            <person name="Tang L."/>
            <person name="Weissenberger G."/>
            <person name="Zhu Y."/>
            <person name="Hemphill L."/>
            <person name="Shang Y."/>
            <person name="Youmans B."/>
            <person name="Ayvaz T."/>
            <person name="Ross M."/>
            <person name="Santibanez J."/>
            <person name="Aqrawi P."/>
            <person name="Gross S."/>
            <person name="Joshi V."/>
            <person name="Fowler G."/>
            <person name="Nazareth L."/>
            <person name="Reid J."/>
            <person name="Worley K."/>
            <person name="Petrosino J."/>
            <person name="Highlander S."/>
            <person name="Gibbs R."/>
        </authorList>
    </citation>
    <scope>NUCLEOTIDE SEQUENCE [LARGE SCALE GENOMIC DNA]</scope>
    <source>
        <strain evidence="12 13">ATCC 23263</strain>
    </source>
</reference>
<comment type="similarity">
    <text evidence="2 8">In the C-terminal section; belongs to the purine/pyrimidine phosphoribosyltransferase family.</text>
</comment>
<sequence>MGGLFGVASKRDGVADLFFGTDYHSHLGTNRGGLVVCEDGHFSKAIHNIENAPFRTKFSDDVRHMKGSLGIGSISDGSPQPLIVRAHFGNFVLGTVGRVNNSREILKKVLSDNRGQLMEMSRGRVNETELVATIISSCDTLIDGMKAALAQVNGSLTMLVMTTEGIYAARDRYGRTSLTIGKNGDGYAVSMENFAYQNLDYQDAYELGPNEIVLIKPDGYETIEKPGRTMKICTFLWTYYGYPPANYAGKNVEAVRYRCGASLARRDAGLEVDCVSGVPDSGIAHALGYANASGLPYTRPLIKYTPTWPRSFMPPTQSTRQMIANMKLISIPSLIKDKRLLLVDDSIVRGTQTKKMADYLFEAGAKEVHIRSACPPIMYGCKYLNFSRSTSEYDLIARRMVREIEGEHDEERLPAYIDHRTDEHREMVSRICEHSRFTSLGYHELEDMIDAVGIDRCKLCTYCWDGKEDMAEKD</sequence>
<feature type="domain" description="Glutamine amidotransferase type-2" evidence="11">
    <location>
        <begin position="1"/>
        <end position="218"/>
    </location>
</feature>
<dbReference type="InterPro" id="IPR005854">
    <property type="entry name" value="PurF"/>
</dbReference>
<keyword evidence="5 8" id="KW-0808">Transferase</keyword>
<feature type="binding site" evidence="10">
    <location>
        <position position="233"/>
    </location>
    <ligand>
        <name>[4Fe-4S] cluster</name>
        <dbReference type="ChEBI" id="CHEBI:49883"/>
    </ligand>
</feature>
<comment type="pathway">
    <text evidence="1 8">Purine metabolism; IMP biosynthesis via de novo pathway; N(1)-(5-phospho-D-ribosyl)glycinamide from 5-phospho-alpha-D-ribose 1-diphosphate: step 1/2.</text>
</comment>
<keyword evidence="7" id="KW-0315">Glutamine amidotransferase</keyword>
<keyword evidence="13" id="KW-1185">Reference proteome</keyword>
<comment type="caution">
    <text evidence="12">The sequence shown here is derived from an EMBL/GenBank/DDBJ whole genome shotgun (WGS) entry which is preliminary data.</text>
</comment>
<evidence type="ECO:0000256" key="9">
    <source>
        <dbReference type="PIRSR" id="PIRSR000485-2"/>
    </source>
</evidence>
<evidence type="ECO:0000313" key="13">
    <source>
        <dbReference type="Proteomes" id="UP000004754"/>
    </source>
</evidence>
<dbReference type="SUPFAM" id="SSF56235">
    <property type="entry name" value="N-terminal nucleophile aminohydrolases (Ntn hydrolases)"/>
    <property type="match status" value="1"/>
</dbReference>
<evidence type="ECO:0000256" key="2">
    <source>
        <dbReference type="ARBA" id="ARBA00010138"/>
    </source>
</evidence>
<comment type="catalytic activity">
    <reaction evidence="8">
        <text>5-phospho-beta-D-ribosylamine + L-glutamate + diphosphate = 5-phospho-alpha-D-ribose 1-diphosphate + L-glutamine + H2O</text>
        <dbReference type="Rhea" id="RHEA:14905"/>
        <dbReference type="ChEBI" id="CHEBI:15377"/>
        <dbReference type="ChEBI" id="CHEBI:29985"/>
        <dbReference type="ChEBI" id="CHEBI:33019"/>
        <dbReference type="ChEBI" id="CHEBI:58017"/>
        <dbReference type="ChEBI" id="CHEBI:58359"/>
        <dbReference type="ChEBI" id="CHEBI:58681"/>
        <dbReference type="EC" id="2.4.2.14"/>
    </reaction>
</comment>
<keyword evidence="9" id="KW-0460">Magnesium</keyword>
<evidence type="ECO:0000256" key="4">
    <source>
        <dbReference type="ARBA" id="ARBA00022676"/>
    </source>
</evidence>
<dbReference type="HOGENOM" id="CLU_022389_4_0_9"/>
<dbReference type="CDD" id="cd06223">
    <property type="entry name" value="PRTases_typeI"/>
    <property type="match status" value="1"/>
</dbReference>
<feature type="binding site" evidence="9">
    <location>
        <position position="344"/>
    </location>
    <ligand>
        <name>Mg(2+)</name>
        <dbReference type="ChEBI" id="CHEBI:18420"/>
    </ligand>
</feature>
<evidence type="ECO:0000256" key="6">
    <source>
        <dbReference type="ARBA" id="ARBA00022755"/>
    </source>
</evidence>
<gene>
    <name evidence="12" type="ORF">HMP0721_1044</name>
</gene>
<feature type="binding site" evidence="10">
    <location>
        <position position="381"/>
    </location>
    <ligand>
        <name>[4Fe-4S] cluster</name>
        <dbReference type="ChEBI" id="CHEBI:49883"/>
    </ligand>
</feature>
<evidence type="ECO:0000256" key="3">
    <source>
        <dbReference type="ARBA" id="ARBA00011941"/>
    </source>
</evidence>
<dbReference type="GO" id="GO:0004044">
    <property type="term" value="F:amidophosphoribosyltransferase activity"/>
    <property type="evidence" value="ECO:0007669"/>
    <property type="project" value="UniProtKB-EC"/>
</dbReference>
<comment type="cofactor">
    <cofactor evidence="9">
        <name>Mg(2+)</name>
        <dbReference type="ChEBI" id="CHEBI:18420"/>
    </cofactor>
    <text evidence="9">Binds 1 Mg(2+) ion per subunit.</text>
</comment>
<keyword evidence="6 8" id="KW-0658">Purine biosynthesis</keyword>
<name>E6MGB1_9FIRM</name>
<keyword evidence="4 8" id="KW-0328">Glycosyltransferase</keyword>
<dbReference type="EMBL" id="AEQN01000016">
    <property type="protein sequence ID" value="EFV01651.1"/>
    <property type="molecule type" value="Genomic_DNA"/>
</dbReference>
<feature type="binding site" evidence="9">
    <location>
        <position position="281"/>
    </location>
    <ligand>
        <name>Mg(2+)</name>
        <dbReference type="ChEBI" id="CHEBI:18420"/>
    </ligand>
</feature>
<dbReference type="AlphaFoldDB" id="E6MGB1"/>
<dbReference type="STRING" id="887929.HMP0721_1044"/>
<dbReference type="SUPFAM" id="SSF53271">
    <property type="entry name" value="PRTase-like"/>
    <property type="match status" value="1"/>
</dbReference>
<protein>
    <recommendedName>
        <fullName evidence="3 8">Amidophosphoribosyltransferase</fullName>
        <shortName evidence="8">ATase</shortName>
        <ecNumber evidence="3 8">2.4.2.14</ecNumber>
    </recommendedName>
    <alternativeName>
        <fullName evidence="8">Glutamine phosphoribosylpyrophosphate amidotransferase</fullName>
    </alternativeName>
</protein>
<dbReference type="InterPro" id="IPR029057">
    <property type="entry name" value="PRTase-like"/>
</dbReference>
<dbReference type="GO" id="GO:0046872">
    <property type="term" value="F:metal ion binding"/>
    <property type="evidence" value="ECO:0007669"/>
    <property type="project" value="UniProtKB-KW"/>
</dbReference>
<dbReference type="GO" id="GO:0051536">
    <property type="term" value="F:iron-sulfur cluster binding"/>
    <property type="evidence" value="ECO:0007669"/>
    <property type="project" value="UniProtKB-KW"/>
</dbReference>
<proteinExistence type="inferred from homology"/>
<accession>E6MGB1</accession>
<evidence type="ECO:0000313" key="12">
    <source>
        <dbReference type="EMBL" id="EFV01651.1"/>
    </source>
</evidence>
<dbReference type="PIRSF" id="PIRSF000485">
    <property type="entry name" value="Amd_phspho_trans"/>
    <property type="match status" value="1"/>
</dbReference>
<dbReference type="Proteomes" id="UP000004754">
    <property type="component" value="Unassembled WGS sequence"/>
</dbReference>
<dbReference type="GO" id="GO:0006189">
    <property type="term" value="P:'de novo' IMP biosynthetic process"/>
    <property type="evidence" value="ECO:0007669"/>
    <property type="project" value="UniProtKB-UniPathway"/>
</dbReference>
<dbReference type="Gene3D" id="3.40.50.2020">
    <property type="match status" value="1"/>
</dbReference>
<keyword evidence="10" id="KW-0408">Iron</keyword>
<dbReference type="InterPro" id="IPR000836">
    <property type="entry name" value="PRTase_dom"/>
</dbReference>
<organism evidence="12 13">
    <name type="scientific">Pseudoramibacter alactolyticus ATCC 23263</name>
    <dbReference type="NCBI Taxonomy" id="887929"/>
    <lineage>
        <taxon>Bacteria</taxon>
        <taxon>Bacillati</taxon>
        <taxon>Bacillota</taxon>
        <taxon>Clostridia</taxon>
        <taxon>Eubacteriales</taxon>
        <taxon>Eubacteriaceae</taxon>
        <taxon>Pseudoramibacter</taxon>
    </lineage>
</organism>
<dbReference type="PROSITE" id="PS51278">
    <property type="entry name" value="GATASE_TYPE_2"/>
    <property type="match status" value="1"/>
</dbReference>
<feature type="binding site" evidence="10">
    <location>
        <position position="463"/>
    </location>
    <ligand>
        <name>[4Fe-4S] cluster</name>
        <dbReference type="ChEBI" id="CHEBI:49883"/>
    </ligand>
</feature>
<dbReference type="eggNOG" id="COG0034">
    <property type="taxonomic scope" value="Bacteria"/>
</dbReference>
<evidence type="ECO:0000256" key="7">
    <source>
        <dbReference type="ARBA" id="ARBA00022962"/>
    </source>
</evidence>
<comment type="cofactor">
    <cofactor evidence="10">
        <name>[4Fe-4S] cluster</name>
        <dbReference type="ChEBI" id="CHEBI:49883"/>
    </cofactor>
    <text evidence="10">Binds 1 [4Fe-4S] cluster per subunit.</text>
</comment>
<dbReference type="PANTHER" id="PTHR11907">
    <property type="entry name" value="AMIDOPHOSPHORIBOSYLTRANSFERASE"/>
    <property type="match status" value="1"/>
</dbReference>
<dbReference type="UniPathway" id="UPA00074">
    <property type="reaction ID" value="UER00124"/>
</dbReference>
<evidence type="ECO:0000259" key="11">
    <source>
        <dbReference type="PROSITE" id="PS51278"/>
    </source>
</evidence>
<evidence type="ECO:0000256" key="5">
    <source>
        <dbReference type="ARBA" id="ARBA00022679"/>
    </source>
</evidence>
<dbReference type="GO" id="GO:0009113">
    <property type="term" value="P:purine nucleobase biosynthetic process"/>
    <property type="evidence" value="ECO:0007669"/>
    <property type="project" value="InterPro"/>
</dbReference>
<feature type="binding site" evidence="9">
    <location>
        <position position="345"/>
    </location>
    <ligand>
        <name>Mg(2+)</name>
        <dbReference type="ChEBI" id="CHEBI:18420"/>
    </ligand>
</feature>
<dbReference type="Gene3D" id="3.60.20.10">
    <property type="entry name" value="Glutamine Phosphoribosylpyrophosphate, subunit 1, domain 1"/>
    <property type="match status" value="1"/>
</dbReference>
<keyword evidence="10" id="KW-0411">Iron-sulfur</keyword>
<dbReference type="EC" id="2.4.2.14" evidence="3 8"/>
<dbReference type="InterPro" id="IPR017932">
    <property type="entry name" value="GATase_2_dom"/>
</dbReference>
<keyword evidence="9" id="KW-0479">Metal-binding</keyword>
<evidence type="ECO:0000256" key="10">
    <source>
        <dbReference type="PIRSR" id="PIRSR000485-3"/>
    </source>
</evidence>
<evidence type="ECO:0000256" key="1">
    <source>
        <dbReference type="ARBA" id="ARBA00005209"/>
    </source>
</evidence>
<dbReference type="InterPro" id="IPR029055">
    <property type="entry name" value="Ntn_hydrolases_N"/>
</dbReference>
<feature type="binding site" evidence="10">
    <location>
        <position position="460"/>
    </location>
    <ligand>
        <name>[4Fe-4S] cluster</name>
        <dbReference type="ChEBI" id="CHEBI:49883"/>
    </ligand>
</feature>